<dbReference type="Proteomes" id="UP000515947">
    <property type="component" value="Chromosome"/>
</dbReference>
<dbReference type="Pfam" id="PF08240">
    <property type="entry name" value="ADH_N"/>
    <property type="match status" value="1"/>
</dbReference>
<dbReference type="GO" id="GO:0003723">
    <property type="term" value="F:RNA binding"/>
    <property type="evidence" value="ECO:0007669"/>
    <property type="project" value="UniProtKB-KW"/>
</dbReference>
<keyword evidence="4" id="KW-0521">NADP</keyword>
<dbReference type="Gene3D" id="3.90.180.10">
    <property type="entry name" value="Medium-chain alcohol dehydrogenases, catalytic domain"/>
    <property type="match status" value="1"/>
</dbReference>
<dbReference type="NCBIfam" id="TIGR01751">
    <property type="entry name" value="crot-CoA-red"/>
    <property type="match status" value="1"/>
</dbReference>
<accession>A0A7G9R9T2</accession>
<dbReference type="PROSITE" id="PS01162">
    <property type="entry name" value="QOR_ZETA_CRYSTAL"/>
    <property type="match status" value="1"/>
</dbReference>
<dbReference type="EC" id="1.3.1.85" evidence="8"/>
<dbReference type="InterPro" id="IPR010085">
    <property type="entry name" value="Crot_CoA_red"/>
</dbReference>
<dbReference type="InterPro" id="IPR051603">
    <property type="entry name" value="Zinc-ADH_QOR/CCCR"/>
</dbReference>
<dbReference type="InterPro" id="IPR011032">
    <property type="entry name" value="GroES-like_sf"/>
</dbReference>
<protein>
    <submittedName>
        <fullName evidence="8">Crotonyl-CoA carboxylase/reductase</fullName>
        <ecNumber evidence="8">1.3.1.85</ecNumber>
    </submittedName>
</protein>
<keyword evidence="5" id="KW-0694">RNA-binding</keyword>
<dbReference type="InterPro" id="IPR020843">
    <property type="entry name" value="ER"/>
</dbReference>
<comment type="subcellular location">
    <subcellularLocation>
        <location evidence="1">Cytoplasm</location>
    </subcellularLocation>
</comment>
<evidence type="ECO:0000256" key="5">
    <source>
        <dbReference type="ARBA" id="ARBA00022884"/>
    </source>
</evidence>
<dbReference type="InterPro" id="IPR013154">
    <property type="entry name" value="ADH-like_N"/>
</dbReference>
<name>A0A7G9R9T2_9ACTN</name>
<comment type="subunit">
    <text evidence="2">Homotetramer.</text>
</comment>
<evidence type="ECO:0000259" key="7">
    <source>
        <dbReference type="SMART" id="SM00829"/>
    </source>
</evidence>
<dbReference type="AlphaFoldDB" id="A0A7G9R9T2"/>
<dbReference type="InterPro" id="IPR036291">
    <property type="entry name" value="NAD(P)-bd_dom_sf"/>
</dbReference>
<evidence type="ECO:0000256" key="2">
    <source>
        <dbReference type="ARBA" id="ARBA00011881"/>
    </source>
</evidence>
<dbReference type="InterPro" id="IPR013149">
    <property type="entry name" value="ADH-like_C"/>
</dbReference>
<dbReference type="SUPFAM" id="SSF51735">
    <property type="entry name" value="NAD(P)-binding Rossmann-fold domains"/>
    <property type="match status" value="1"/>
</dbReference>
<dbReference type="GO" id="GO:0008270">
    <property type="term" value="F:zinc ion binding"/>
    <property type="evidence" value="ECO:0007669"/>
    <property type="project" value="InterPro"/>
</dbReference>
<dbReference type="PANTHER" id="PTHR44154">
    <property type="entry name" value="QUINONE OXIDOREDUCTASE"/>
    <property type="match status" value="1"/>
</dbReference>
<evidence type="ECO:0000313" key="8">
    <source>
        <dbReference type="EMBL" id="QNN52357.1"/>
    </source>
</evidence>
<dbReference type="KEGG" id="nmes:H9L09_18030"/>
<keyword evidence="3" id="KW-0963">Cytoplasm</keyword>
<evidence type="ECO:0000313" key="9">
    <source>
        <dbReference type="Proteomes" id="UP000515947"/>
    </source>
</evidence>
<keyword evidence="6" id="KW-0007">Acetylation</keyword>
<dbReference type="EMBL" id="CP060713">
    <property type="protein sequence ID" value="QNN52357.1"/>
    <property type="molecule type" value="Genomic_DNA"/>
</dbReference>
<dbReference type="PANTHER" id="PTHR44154:SF1">
    <property type="entry name" value="QUINONE OXIDOREDUCTASE"/>
    <property type="match status" value="1"/>
</dbReference>
<evidence type="ECO:0000256" key="1">
    <source>
        <dbReference type="ARBA" id="ARBA00004496"/>
    </source>
</evidence>
<keyword evidence="9" id="KW-1185">Reference proteome</keyword>
<dbReference type="SMART" id="SM00829">
    <property type="entry name" value="PKS_ER"/>
    <property type="match status" value="1"/>
</dbReference>
<dbReference type="SUPFAM" id="SSF50129">
    <property type="entry name" value="GroES-like"/>
    <property type="match status" value="1"/>
</dbReference>
<dbReference type="GO" id="GO:0005737">
    <property type="term" value="C:cytoplasm"/>
    <property type="evidence" value="ECO:0007669"/>
    <property type="project" value="UniProtKB-SubCell"/>
</dbReference>
<sequence>MTTLTSQRKSVATPGAEIVPVGELPPLGVVPSHMHAQVVRQERYGDPLTAFQHEVVQVPDLGPDEVLVAVMAAGINYNNVWAARGYPVDQIGARQRKGEPHDFHIGGSDASGIVYARGDAVTGVEIGDEVVIHPGWWETDDPWIAAGKDAMIAPSARIWGYDTNFGSFAQFSRVQAHQVLPKAEHLGWAAAAAPTLVGATAYRMMHGWAGNTVTAGDVVLVWGGSGGVGSQAIQLAKLAGAVPVAVVSEAERGQYAMDRGAAGWIDRHDFSHWGIPPLVDDTAGQREWSAEAKKFGKRIWEIAGERTDPALVVEHPGAATVPTSIFVCQPGGMVVICAGTSGFDAMVDLRYHWTRQKRFQGSHGTNDSQAQGYNDLVRSGQIDPCLGRVVSFDEIGSAHASMGRGEDVFGNMVALVGSSAPTDGAATG</sequence>
<dbReference type="RefSeq" id="WP_187578199.1">
    <property type="nucleotide sequence ID" value="NZ_CP060713.1"/>
</dbReference>
<keyword evidence="8" id="KW-0560">Oxidoreductase</keyword>
<dbReference type="Pfam" id="PF00107">
    <property type="entry name" value="ADH_zinc_N"/>
    <property type="match status" value="1"/>
</dbReference>
<reference evidence="8 9" key="1">
    <citation type="submission" date="2020-08" db="EMBL/GenBank/DDBJ databases">
        <title>Genome sequence of Nocardioides mesophilus KACC 16243T.</title>
        <authorList>
            <person name="Hyun D.-W."/>
            <person name="Bae J.-W."/>
        </authorList>
    </citation>
    <scope>NUCLEOTIDE SEQUENCE [LARGE SCALE GENOMIC DNA]</scope>
    <source>
        <strain evidence="8 9">KACC 16243</strain>
    </source>
</reference>
<evidence type="ECO:0000256" key="4">
    <source>
        <dbReference type="ARBA" id="ARBA00022857"/>
    </source>
</evidence>
<feature type="domain" description="Enoyl reductase (ER)" evidence="7">
    <location>
        <begin position="46"/>
        <end position="414"/>
    </location>
</feature>
<evidence type="ECO:0000256" key="3">
    <source>
        <dbReference type="ARBA" id="ARBA00022490"/>
    </source>
</evidence>
<organism evidence="8 9">
    <name type="scientific">Nocardioides mesophilus</name>
    <dbReference type="NCBI Taxonomy" id="433659"/>
    <lineage>
        <taxon>Bacteria</taxon>
        <taxon>Bacillati</taxon>
        <taxon>Actinomycetota</taxon>
        <taxon>Actinomycetes</taxon>
        <taxon>Propionibacteriales</taxon>
        <taxon>Nocardioidaceae</taxon>
        <taxon>Nocardioides</taxon>
    </lineage>
</organism>
<dbReference type="Gene3D" id="3.40.50.720">
    <property type="entry name" value="NAD(P)-binding Rossmann-like Domain"/>
    <property type="match status" value="1"/>
</dbReference>
<proteinExistence type="predicted"/>
<dbReference type="InterPro" id="IPR002364">
    <property type="entry name" value="Quin_OxRdtase/zeta-crystal_CS"/>
</dbReference>
<gene>
    <name evidence="8" type="primary">ccrA</name>
    <name evidence="8" type="ORF">H9L09_18030</name>
</gene>
<evidence type="ECO:0000256" key="6">
    <source>
        <dbReference type="ARBA" id="ARBA00022990"/>
    </source>
</evidence>
<dbReference type="GO" id="GO:0043880">
    <property type="term" value="F:crotonyl-CoA reductase activity"/>
    <property type="evidence" value="ECO:0007669"/>
    <property type="project" value="InterPro"/>
</dbReference>